<organism evidence="1 2">
    <name type="scientific">Bemisia tabaci</name>
    <name type="common">Sweetpotato whitefly</name>
    <name type="synonym">Aleurodes tabaci</name>
    <dbReference type="NCBI Taxonomy" id="7038"/>
    <lineage>
        <taxon>Eukaryota</taxon>
        <taxon>Metazoa</taxon>
        <taxon>Ecdysozoa</taxon>
        <taxon>Arthropoda</taxon>
        <taxon>Hexapoda</taxon>
        <taxon>Insecta</taxon>
        <taxon>Pterygota</taxon>
        <taxon>Neoptera</taxon>
        <taxon>Paraneoptera</taxon>
        <taxon>Hemiptera</taxon>
        <taxon>Sternorrhyncha</taxon>
        <taxon>Aleyrodoidea</taxon>
        <taxon>Aleyrodidae</taxon>
        <taxon>Aleyrodinae</taxon>
        <taxon>Bemisia</taxon>
    </lineage>
</organism>
<sequence length="179" mass="21266">MSVDIFSRYGSDLPVPARTERRFIYANEKEEQKLLSIIYDYHLNSRFRQDWPIEVRRTQDRVIVYIDNIEAFSYFGAPRLSKSIIENYKRDGDFAIVESGLKRHRAWSFLWFRLPLRHLPEAKIQLKPVPAPSIPWKSIGCFDEYLGPRWDRLISTPSGLQIRDSNSDYLDFHTCPLRR</sequence>
<protein>
    <submittedName>
        <fullName evidence="1">Uncharacterized protein</fullName>
    </submittedName>
</protein>
<accession>A0A9P0A6R1</accession>
<dbReference type="AlphaFoldDB" id="A0A9P0A6R1"/>
<dbReference type="EMBL" id="OU963863">
    <property type="protein sequence ID" value="CAH0385761.1"/>
    <property type="molecule type" value="Genomic_DNA"/>
</dbReference>
<name>A0A9P0A6R1_BEMTA</name>
<evidence type="ECO:0000313" key="1">
    <source>
        <dbReference type="EMBL" id="CAH0385761.1"/>
    </source>
</evidence>
<keyword evidence="2" id="KW-1185">Reference proteome</keyword>
<gene>
    <name evidence="1" type="ORF">BEMITA_LOCUS4955</name>
</gene>
<reference evidence="1" key="1">
    <citation type="submission" date="2021-12" db="EMBL/GenBank/DDBJ databases">
        <authorList>
            <person name="King R."/>
        </authorList>
    </citation>
    <scope>NUCLEOTIDE SEQUENCE</scope>
</reference>
<dbReference type="Proteomes" id="UP001152759">
    <property type="component" value="Chromosome 2"/>
</dbReference>
<evidence type="ECO:0000313" key="2">
    <source>
        <dbReference type="Proteomes" id="UP001152759"/>
    </source>
</evidence>
<proteinExistence type="predicted"/>